<proteinExistence type="predicted"/>
<feature type="region of interest" description="Disordered" evidence="2">
    <location>
        <begin position="151"/>
        <end position="189"/>
    </location>
</feature>
<name>A0AA88ASX5_FICCA</name>
<evidence type="ECO:0000313" key="3">
    <source>
        <dbReference type="EMBL" id="GMN46866.1"/>
    </source>
</evidence>
<keyword evidence="4" id="KW-1185">Reference proteome</keyword>
<keyword evidence="1" id="KW-0175">Coiled coil</keyword>
<evidence type="ECO:0000256" key="1">
    <source>
        <dbReference type="SAM" id="Coils"/>
    </source>
</evidence>
<dbReference type="EMBL" id="BTGU01000024">
    <property type="protein sequence ID" value="GMN46866.1"/>
    <property type="molecule type" value="Genomic_DNA"/>
</dbReference>
<feature type="coiled-coil region" evidence="1">
    <location>
        <begin position="82"/>
        <end position="116"/>
    </location>
</feature>
<protein>
    <submittedName>
        <fullName evidence="3">Uncharacterized protein</fullName>
    </submittedName>
</protein>
<dbReference type="AlphaFoldDB" id="A0AA88ASX5"/>
<organism evidence="3 4">
    <name type="scientific">Ficus carica</name>
    <name type="common">Common fig</name>
    <dbReference type="NCBI Taxonomy" id="3494"/>
    <lineage>
        <taxon>Eukaryota</taxon>
        <taxon>Viridiplantae</taxon>
        <taxon>Streptophyta</taxon>
        <taxon>Embryophyta</taxon>
        <taxon>Tracheophyta</taxon>
        <taxon>Spermatophyta</taxon>
        <taxon>Magnoliopsida</taxon>
        <taxon>eudicotyledons</taxon>
        <taxon>Gunneridae</taxon>
        <taxon>Pentapetalae</taxon>
        <taxon>rosids</taxon>
        <taxon>fabids</taxon>
        <taxon>Rosales</taxon>
        <taxon>Moraceae</taxon>
        <taxon>Ficeae</taxon>
        <taxon>Ficus</taxon>
    </lineage>
</organism>
<gene>
    <name evidence="3" type="ORF">TIFTF001_016046</name>
</gene>
<accession>A0AA88ASX5</accession>
<dbReference type="Proteomes" id="UP001187192">
    <property type="component" value="Unassembled WGS sequence"/>
</dbReference>
<reference evidence="3" key="1">
    <citation type="submission" date="2023-07" db="EMBL/GenBank/DDBJ databases">
        <title>draft genome sequence of fig (Ficus carica).</title>
        <authorList>
            <person name="Takahashi T."/>
            <person name="Nishimura K."/>
        </authorList>
    </citation>
    <scope>NUCLEOTIDE SEQUENCE</scope>
</reference>
<evidence type="ECO:0000256" key="2">
    <source>
        <dbReference type="SAM" id="MobiDB-lite"/>
    </source>
</evidence>
<comment type="caution">
    <text evidence="3">The sequence shown here is derived from an EMBL/GenBank/DDBJ whole genome shotgun (WGS) entry which is preliminary data.</text>
</comment>
<sequence length="189" mass="21642">MDDIMWETMKINVRTTGLFYRLTDKVVSQSNKIKEQEENDRSHRSKLEDIERKFVDVKTGSEGLMLELQKSMDIAREGTSAMDALVRRFEESQEKVKSLEAENAALASQIMNAFEKATFKARYDILKDYKAGLLDEAQIDEEIEMFEEDYPEEVRSLSSVPALAPTEAEPSNVEPPVQTNSSEVHKTRE</sequence>
<evidence type="ECO:0000313" key="4">
    <source>
        <dbReference type="Proteomes" id="UP001187192"/>
    </source>
</evidence>